<dbReference type="EMBL" id="LFZN01000210">
    <property type="protein sequence ID" value="KXS95563.1"/>
    <property type="molecule type" value="Genomic_DNA"/>
</dbReference>
<dbReference type="InterPro" id="IPR046536">
    <property type="entry name" value="DUF6601"/>
</dbReference>
<keyword evidence="2" id="KW-0472">Membrane</keyword>
<name>A0A139GZC8_9PEZI</name>
<feature type="transmembrane region" description="Helical" evidence="2">
    <location>
        <begin position="266"/>
        <end position="288"/>
    </location>
</feature>
<feature type="region of interest" description="Disordered" evidence="1">
    <location>
        <begin position="46"/>
        <end position="72"/>
    </location>
</feature>
<dbReference type="Proteomes" id="UP000070133">
    <property type="component" value="Unassembled WGS sequence"/>
</dbReference>
<dbReference type="OrthoDB" id="427518at2759"/>
<dbReference type="STRING" id="321146.A0A139GZC8"/>
<dbReference type="PANTHER" id="PTHR34414">
    <property type="entry name" value="HET DOMAIN-CONTAINING PROTEIN-RELATED"/>
    <property type="match status" value="1"/>
</dbReference>
<evidence type="ECO:0000256" key="1">
    <source>
        <dbReference type="SAM" id="MobiDB-lite"/>
    </source>
</evidence>
<keyword evidence="4" id="KW-1185">Reference proteome</keyword>
<feature type="transmembrane region" description="Helical" evidence="2">
    <location>
        <begin position="308"/>
        <end position="337"/>
    </location>
</feature>
<dbReference type="PANTHER" id="PTHR34414:SF1">
    <property type="entry name" value="SUBTILISIN-LIKE SERINE PROTEASE"/>
    <property type="match status" value="1"/>
</dbReference>
<protein>
    <submittedName>
        <fullName evidence="3">Uncharacterized protein</fullName>
    </submittedName>
</protein>
<gene>
    <name evidence="3" type="ORF">AC578_5256</name>
</gene>
<proteinExistence type="predicted"/>
<dbReference type="AlphaFoldDB" id="A0A139GZC8"/>
<reference evidence="3 4" key="1">
    <citation type="submission" date="2015-07" db="EMBL/GenBank/DDBJ databases">
        <title>Comparative genomics of the Sigatoka disease complex on banana suggests a link between parallel evolutionary changes in Pseudocercospora fijiensis and Pseudocercospora eumusae and increased virulence on the banana host.</title>
        <authorList>
            <person name="Chang T.-C."/>
            <person name="Salvucci A."/>
            <person name="Crous P.W."/>
            <person name="Stergiopoulos I."/>
        </authorList>
    </citation>
    <scope>NUCLEOTIDE SEQUENCE [LARGE SCALE GENOMIC DNA]</scope>
    <source>
        <strain evidence="3 4">CBS 114824</strain>
    </source>
</reference>
<accession>A0A139GZC8</accession>
<dbReference type="Pfam" id="PF20246">
    <property type="entry name" value="DUF6601"/>
    <property type="match status" value="1"/>
</dbReference>
<sequence length="371" mass="42114">MAYGAGLRHSAACTDVAVVDVDMVIVLQIFYHMALLSEMEMNGGIMEPSSSPPVQPEASLEDTLPPNFRTKAQTTTTPSLQVLDFLKHDLAIGRLEDALPYLWMVGRPLPPRPLNKQLVLDRKIIPTTDASLHLVWTSRKIFLKPLPECMMLNALYQDLYVKPSEERGHILGFLHTYIALVPTKLDFDLAVEHKLMPSSYEWMRWKRLVHRFLQEYPNNDIYPHLHTRYVYGELRLSRLNKVYRFRLGHWLHGYSTLTGHTRYVDLLVDHLSVITASTIYIVVVLNAMQVALSTKILATNMAFQRACYGFAVFSIISPIIAFTVLVGILAAMVVANLQRTLNMQQKRFEALGIEPGGKGRQAKRKDITQSA</sequence>
<evidence type="ECO:0000313" key="3">
    <source>
        <dbReference type="EMBL" id="KXS95563.1"/>
    </source>
</evidence>
<evidence type="ECO:0000313" key="4">
    <source>
        <dbReference type="Proteomes" id="UP000070133"/>
    </source>
</evidence>
<evidence type="ECO:0000256" key="2">
    <source>
        <dbReference type="SAM" id="Phobius"/>
    </source>
</evidence>
<keyword evidence="2" id="KW-0812">Transmembrane</keyword>
<organism evidence="3 4">
    <name type="scientific">Pseudocercospora eumusae</name>
    <dbReference type="NCBI Taxonomy" id="321146"/>
    <lineage>
        <taxon>Eukaryota</taxon>
        <taxon>Fungi</taxon>
        <taxon>Dikarya</taxon>
        <taxon>Ascomycota</taxon>
        <taxon>Pezizomycotina</taxon>
        <taxon>Dothideomycetes</taxon>
        <taxon>Dothideomycetidae</taxon>
        <taxon>Mycosphaerellales</taxon>
        <taxon>Mycosphaerellaceae</taxon>
        <taxon>Pseudocercospora</taxon>
    </lineage>
</organism>
<keyword evidence="2" id="KW-1133">Transmembrane helix</keyword>
<comment type="caution">
    <text evidence="3">The sequence shown here is derived from an EMBL/GenBank/DDBJ whole genome shotgun (WGS) entry which is preliminary data.</text>
</comment>